<sequence length="1090" mass="120922">MEQSPPQNMMRGLPHASVDPGSLPPEYWESLYANPEPPHHAHPPQQQLQQSQQPQQSQPMGISWDHPVFGQSPQQQRSPLPIQQQEHGHALFTPSTQAWRSNPLHPSQIMSSTPQGFTMPVQYRQVPQYSQGQVPFESQPLNASENPPYQPYSFPRNFYPPQHLAVPDTFSQTPPSQATQPQPSQSPAYQSNAPQNPLVSYNIPAGYSEETSVGQSSATHSRLQADNQQVNSQHTSLNGFIYMNPPGFERPDDQRVFDYYRNDLQIPSVMNQAPVNNPGNASTQTPGVEVVIPMNKLRKKQNASKKQAKKASSKMTTKTPDGKSSVSSGSESDTSGSELEIEMPEEASPIPYTRPNEPVAAVQYDALQAVWSPRNRRPNVDKVKSALVAFKDVVKTVRDTWKEKSQAMKMAENKGENDKAAQIKKDVVLQRRLMHVVVSTTLDQGHPMIVEKSQKRIESLSRVIYLVWLGEHPMAVAAMYSFLLDRHQASDIDGEFTLNLLKLLSRFVTMDEDVLQKTNVAKLLPRFVKKGGPTAKELAQKILDNAAVSSKRKQEGSRPASKEMSPPKNSTPDVALGDGQRTELAGLKRLREGETNGQPATKRMVVTSNLKSNVKPSNGAVTGLTKRPQETGQENKAAAAATSRPKANIIAPKPTNLFGSLTSASKRPGTSNAERAAAAAKSSTPVEKKDTQVAPPRPTFSFGDIMADLNKQKEPTPAEPVENKPPETEEEREKRLRKEARRKLRVTWKPDDSLTNVRFFTHDPEEELGPEDRAQREAGDVKGEGSALKLHRDLDELDEEEDGGVREEDLLIYYEPSEIDYAEITTEDRARNNIKRGGTQQPISPEKEAQEHRESTTLMVIYTSPADVPPSPKEPPPPSEEEPVAEPVSFGELPDHVKTAPQQQQSTPTPPPLPVSQAPMSDLERTISMFRQQQQQPPQPQQLQMPQFPPASQPAAAQGIDFQKILAVLNAQKQMQQPQQPAVMPPVQPSQPSIAPNLAAIISQFAGASQQSGPNPAQMPGHYEDPERKRMREGPGYDGPEDDRYSYFKRNKPNGANKVHPKVGLVPCRYWPEGKCRKGNDCTFRHDPLN</sequence>
<name>A0A5N5X130_9EURO</name>
<evidence type="ECO:0000256" key="4">
    <source>
        <dbReference type="PROSITE-ProRule" id="PRU00723"/>
    </source>
</evidence>
<keyword evidence="2 4" id="KW-0863">Zinc-finger</keyword>
<feature type="compositionally biased region" description="Basic and acidic residues" evidence="5">
    <location>
        <begin position="1022"/>
        <end position="1035"/>
    </location>
</feature>
<accession>A0A5N5X130</accession>
<feature type="compositionally biased region" description="Low complexity" evidence="5">
    <location>
        <begin position="71"/>
        <end position="85"/>
    </location>
</feature>
<feature type="domain" description="C3H1-type" evidence="6">
    <location>
        <begin position="1062"/>
        <end position="1089"/>
    </location>
</feature>
<evidence type="ECO:0000256" key="3">
    <source>
        <dbReference type="ARBA" id="ARBA00022833"/>
    </source>
</evidence>
<feature type="region of interest" description="Disordered" evidence="5">
    <location>
        <begin position="1006"/>
        <end position="1062"/>
    </location>
</feature>
<dbReference type="OrthoDB" id="4347at2759"/>
<feature type="region of interest" description="Disordered" evidence="5">
    <location>
        <begin position="821"/>
        <end position="959"/>
    </location>
</feature>
<feature type="compositionally biased region" description="Low complexity" evidence="5">
    <location>
        <begin position="313"/>
        <end position="338"/>
    </location>
</feature>
<feature type="region of interest" description="Disordered" evidence="5">
    <location>
        <begin position="972"/>
        <end position="991"/>
    </location>
</feature>
<keyword evidence="1 4" id="KW-0479">Metal-binding</keyword>
<dbReference type="AlphaFoldDB" id="A0A5N5X130"/>
<feature type="compositionally biased region" description="Basic residues" evidence="5">
    <location>
        <begin position="296"/>
        <end position="312"/>
    </location>
</feature>
<feature type="region of interest" description="Disordered" evidence="5">
    <location>
        <begin position="612"/>
        <end position="741"/>
    </location>
</feature>
<dbReference type="SUPFAM" id="SSF90229">
    <property type="entry name" value="CCCH zinc finger"/>
    <property type="match status" value="1"/>
</dbReference>
<feature type="region of interest" description="Disordered" evidence="5">
    <location>
        <begin position="135"/>
        <end position="201"/>
    </location>
</feature>
<feature type="compositionally biased region" description="Polar residues" evidence="5">
    <location>
        <begin position="1006"/>
        <end position="1015"/>
    </location>
</feature>
<dbReference type="Proteomes" id="UP000326565">
    <property type="component" value="Unassembled WGS sequence"/>
</dbReference>
<dbReference type="EMBL" id="ML732233">
    <property type="protein sequence ID" value="KAB8073100.1"/>
    <property type="molecule type" value="Genomic_DNA"/>
</dbReference>
<feature type="compositionally biased region" description="Polar residues" evidence="5">
    <location>
        <begin position="657"/>
        <end position="673"/>
    </location>
</feature>
<dbReference type="InterPro" id="IPR000571">
    <property type="entry name" value="Znf_CCCH"/>
</dbReference>
<keyword evidence="3 4" id="KW-0862">Zinc</keyword>
<feature type="compositionally biased region" description="Basic and acidic residues" evidence="5">
    <location>
        <begin position="845"/>
        <end position="855"/>
    </location>
</feature>
<feature type="region of interest" description="Disordered" evidence="5">
    <location>
        <begin position="1"/>
        <end position="86"/>
    </location>
</feature>
<protein>
    <recommendedName>
        <fullName evidence="6">C3H1-type domain-containing protein</fullName>
    </recommendedName>
</protein>
<keyword evidence="8" id="KW-1185">Reference proteome</keyword>
<feature type="region of interest" description="Disordered" evidence="5">
    <location>
        <begin position="294"/>
        <end position="341"/>
    </location>
</feature>
<reference evidence="7 8" key="1">
    <citation type="submission" date="2019-04" db="EMBL/GenBank/DDBJ databases">
        <title>Friends and foes A comparative genomics study of 23 Aspergillus species from section Flavi.</title>
        <authorList>
            <consortium name="DOE Joint Genome Institute"/>
            <person name="Kjaerbolling I."/>
            <person name="Vesth T."/>
            <person name="Frisvad J.C."/>
            <person name="Nybo J.L."/>
            <person name="Theobald S."/>
            <person name="Kildgaard S."/>
            <person name="Isbrandt T."/>
            <person name="Kuo A."/>
            <person name="Sato A."/>
            <person name="Lyhne E.K."/>
            <person name="Kogle M.E."/>
            <person name="Wiebenga A."/>
            <person name="Kun R.S."/>
            <person name="Lubbers R.J."/>
            <person name="Makela M.R."/>
            <person name="Barry K."/>
            <person name="Chovatia M."/>
            <person name="Clum A."/>
            <person name="Daum C."/>
            <person name="Haridas S."/>
            <person name="He G."/>
            <person name="LaButti K."/>
            <person name="Lipzen A."/>
            <person name="Mondo S."/>
            <person name="Riley R."/>
            <person name="Salamov A."/>
            <person name="Simmons B.A."/>
            <person name="Magnuson J.K."/>
            <person name="Henrissat B."/>
            <person name="Mortensen U.H."/>
            <person name="Larsen T.O."/>
            <person name="Devries R.P."/>
            <person name="Grigoriev I.V."/>
            <person name="Machida M."/>
            <person name="Baker S.E."/>
            <person name="Andersen M.R."/>
        </authorList>
    </citation>
    <scope>NUCLEOTIDE SEQUENCE [LARGE SCALE GENOMIC DNA]</scope>
    <source>
        <strain evidence="7 8">CBS 151.66</strain>
    </source>
</reference>
<evidence type="ECO:0000313" key="7">
    <source>
        <dbReference type="EMBL" id="KAB8073100.1"/>
    </source>
</evidence>
<feature type="zinc finger region" description="C3H1-type" evidence="4">
    <location>
        <begin position="1062"/>
        <end position="1089"/>
    </location>
</feature>
<dbReference type="InterPro" id="IPR035441">
    <property type="entry name" value="TFIIS/LEDGF_dom_sf"/>
</dbReference>
<proteinExistence type="predicted"/>
<feature type="compositionally biased region" description="Low complexity" evidence="5">
    <location>
        <begin position="932"/>
        <end position="946"/>
    </location>
</feature>
<dbReference type="SMART" id="SM00356">
    <property type="entry name" value="ZnF_C3H1"/>
    <property type="match status" value="1"/>
</dbReference>
<feature type="compositionally biased region" description="Pro residues" evidence="5">
    <location>
        <begin position="867"/>
        <end position="878"/>
    </location>
</feature>
<organism evidence="7 8">
    <name type="scientific">Aspergillus leporis</name>
    <dbReference type="NCBI Taxonomy" id="41062"/>
    <lineage>
        <taxon>Eukaryota</taxon>
        <taxon>Fungi</taxon>
        <taxon>Dikarya</taxon>
        <taxon>Ascomycota</taxon>
        <taxon>Pezizomycotina</taxon>
        <taxon>Eurotiomycetes</taxon>
        <taxon>Eurotiomycetidae</taxon>
        <taxon>Eurotiales</taxon>
        <taxon>Aspergillaceae</taxon>
        <taxon>Aspergillus</taxon>
        <taxon>Aspergillus subgen. Circumdati</taxon>
    </lineage>
</organism>
<dbReference type="PROSITE" id="PS50103">
    <property type="entry name" value="ZF_C3H1"/>
    <property type="match status" value="1"/>
</dbReference>
<feature type="compositionally biased region" description="Low complexity" evidence="5">
    <location>
        <begin position="43"/>
        <end position="59"/>
    </location>
</feature>
<evidence type="ECO:0000256" key="1">
    <source>
        <dbReference type="ARBA" id="ARBA00022723"/>
    </source>
</evidence>
<feature type="compositionally biased region" description="Low complexity" evidence="5">
    <location>
        <begin position="972"/>
        <end position="982"/>
    </location>
</feature>
<evidence type="ECO:0000256" key="2">
    <source>
        <dbReference type="ARBA" id="ARBA00022771"/>
    </source>
</evidence>
<feature type="compositionally biased region" description="Low complexity" evidence="5">
    <location>
        <begin position="171"/>
        <end position="195"/>
    </location>
</feature>
<feature type="region of interest" description="Disordered" evidence="5">
    <location>
        <begin position="757"/>
        <end position="808"/>
    </location>
</feature>
<feature type="region of interest" description="Disordered" evidence="5">
    <location>
        <begin position="543"/>
        <end position="579"/>
    </location>
</feature>
<dbReference type="SUPFAM" id="SSF47676">
    <property type="entry name" value="Conserved domain common to transcription factors TFIIS, elongin A, CRSP70"/>
    <property type="match status" value="1"/>
</dbReference>
<gene>
    <name evidence="7" type="ORF">BDV29DRAFT_191995</name>
</gene>
<evidence type="ECO:0000259" key="6">
    <source>
        <dbReference type="PROSITE" id="PS50103"/>
    </source>
</evidence>
<feature type="compositionally biased region" description="Basic and acidic residues" evidence="5">
    <location>
        <begin position="770"/>
        <end position="783"/>
    </location>
</feature>
<evidence type="ECO:0000256" key="5">
    <source>
        <dbReference type="SAM" id="MobiDB-lite"/>
    </source>
</evidence>
<dbReference type="InterPro" id="IPR036855">
    <property type="entry name" value="Znf_CCCH_sf"/>
</dbReference>
<feature type="compositionally biased region" description="Basic and acidic residues" evidence="5">
    <location>
        <begin position="710"/>
        <end position="736"/>
    </location>
</feature>
<dbReference type="GO" id="GO:0008270">
    <property type="term" value="F:zinc ion binding"/>
    <property type="evidence" value="ECO:0007669"/>
    <property type="project" value="UniProtKB-KW"/>
</dbReference>
<evidence type="ECO:0000313" key="8">
    <source>
        <dbReference type="Proteomes" id="UP000326565"/>
    </source>
</evidence>